<feature type="domain" description="TGS" evidence="1">
    <location>
        <begin position="1"/>
        <end position="62"/>
    </location>
</feature>
<keyword evidence="3" id="KW-1185">Reference proteome</keyword>
<comment type="caution">
    <text evidence="2">The sequence shown here is derived from an EMBL/GenBank/DDBJ whole genome shotgun (WGS) entry which is preliminary data.</text>
</comment>
<keyword evidence="2" id="KW-0418">Kinase</keyword>
<evidence type="ECO:0000313" key="2">
    <source>
        <dbReference type="EMBL" id="MBP2022272.1"/>
    </source>
</evidence>
<evidence type="ECO:0000259" key="1">
    <source>
        <dbReference type="PROSITE" id="PS51880"/>
    </source>
</evidence>
<gene>
    <name evidence="2" type="ORF">J2Z44_002073</name>
</gene>
<dbReference type="RefSeq" id="WP_021281522.1">
    <property type="nucleotide sequence ID" value="NZ_JAGGLL010000014.1"/>
</dbReference>
<dbReference type="InterPro" id="IPR004095">
    <property type="entry name" value="TGS"/>
</dbReference>
<dbReference type="Gene3D" id="3.40.50.300">
    <property type="entry name" value="P-loop containing nucleotide triphosphate hydrolases"/>
    <property type="match status" value="1"/>
</dbReference>
<protein>
    <submittedName>
        <fullName evidence="2">Uridine kinase</fullName>
        <ecNumber evidence="2">2.7.1.48</ecNumber>
    </submittedName>
</protein>
<organism evidence="2 3">
    <name type="scientific">Clostridium punense</name>
    <dbReference type="NCBI Taxonomy" id="1054297"/>
    <lineage>
        <taxon>Bacteria</taxon>
        <taxon>Bacillati</taxon>
        <taxon>Bacillota</taxon>
        <taxon>Clostridia</taxon>
        <taxon>Eubacteriales</taxon>
        <taxon>Clostridiaceae</taxon>
        <taxon>Clostridium</taxon>
    </lineage>
</organism>
<reference evidence="2 3" key="1">
    <citation type="submission" date="2021-03" db="EMBL/GenBank/DDBJ databases">
        <title>Genomic Encyclopedia of Type Strains, Phase IV (KMG-IV): sequencing the most valuable type-strain genomes for metagenomic binning, comparative biology and taxonomic classification.</title>
        <authorList>
            <person name="Goeker M."/>
        </authorList>
    </citation>
    <scope>NUCLEOTIDE SEQUENCE [LARGE SCALE GENOMIC DNA]</scope>
    <source>
        <strain evidence="2 3">DSM 28650</strain>
    </source>
</reference>
<dbReference type="InterPro" id="IPR018163">
    <property type="entry name" value="Thr/Ala-tRNA-synth_IIc_edit"/>
</dbReference>
<dbReference type="EC" id="2.7.1.48" evidence="2"/>
<dbReference type="CDD" id="cd02028">
    <property type="entry name" value="UMPK_like"/>
    <property type="match status" value="1"/>
</dbReference>
<dbReference type="InterPro" id="IPR006083">
    <property type="entry name" value="PRK/URK"/>
</dbReference>
<dbReference type="SUPFAM" id="SSF55186">
    <property type="entry name" value="ThrRS/AlaRS common domain"/>
    <property type="match status" value="1"/>
</dbReference>
<dbReference type="CDD" id="cd01667">
    <property type="entry name" value="TGS_ThrRS"/>
    <property type="match status" value="1"/>
</dbReference>
<dbReference type="SUPFAM" id="SSF52540">
    <property type="entry name" value="P-loop containing nucleoside triphosphate hydrolases"/>
    <property type="match status" value="1"/>
</dbReference>
<dbReference type="Gene3D" id="3.30.980.10">
    <property type="entry name" value="Threonyl-trna Synthetase, Chain A, domain 2"/>
    <property type="match status" value="1"/>
</dbReference>
<evidence type="ECO:0000313" key="3">
    <source>
        <dbReference type="Proteomes" id="UP001519308"/>
    </source>
</evidence>
<sequence>MGKINITIGNKSFEVNKGLNPYEIMKKFNLEHKVPVVLVRVNGKLSELSKGIEEDATLEFVDISAKLGMMCYMRTLQFVLIKAVSELFPNSKITIEHSLSKGLFGEIHKEPKLGIDDIYAIKEKMKDIIDHDIRITKSTYDRKEAIELFNQKGMTDKAKLLQFVSGESAKIYELDGCIDYFYGPMAYSTGVLKHFDLIYYEPGFILRFPTIEKPTEIPRFEEHKKLAKIFYEAEQWGNILGVGDVGSLNEIIKDGDIVTLIRVAEALHEKKIAYIADKIHSKETVKLVLIAGPSSSGKTTFSKRLGIQLRVNGLIPIPISLDDYFVNRDLTPKDEFGEYDFESIYALDLPLFNEHLQILLSGGETELPTYNFRTGQREWNGHKMKLPENGVLIVEGIHGLNEILTSTISHDQKFKIYISPLTQINLDDHNRIATTDVRMIRRIVRDYLSRGYGVEDTLKMWPSIRRGEDKNIFVFQEDADAMFNSALIYELAVLKKYALAELYKIQWDSPVYDEARRLIQFLHFFKEVDKEFVPTNSLVREFIGGSCFYQY</sequence>
<dbReference type="EMBL" id="JAGGLL010000014">
    <property type="protein sequence ID" value="MBP2022272.1"/>
    <property type="molecule type" value="Genomic_DNA"/>
</dbReference>
<name>A0ABS4K398_9CLOT</name>
<dbReference type="Proteomes" id="UP001519308">
    <property type="component" value="Unassembled WGS sequence"/>
</dbReference>
<dbReference type="PANTHER" id="PTHR10285">
    <property type="entry name" value="URIDINE KINASE"/>
    <property type="match status" value="1"/>
</dbReference>
<accession>A0ABS4K398</accession>
<keyword evidence="2" id="KW-0808">Transferase</keyword>
<proteinExistence type="predicted"/>
<dbReference type="InterPro" id="IPR027417">
    <property type="entry name" value="P-loop_NTPase"/>
</dbReference>
<dbReference type="GO" id="GO:0004849">
    <property type="term" value="F:uridine kinase activity"/>
    <property type="evidence" value="ECO:0007669"/>
    <property type="project" value="UniProtKB-EC"/>
</dbReference>
<dbReference type="Pfam" id="PF00485">
    <property type="entry name" value="PRK"/>
    <property type="match status" value="1"/>
</dbReference>
<dbReference type="PROSITE" id="PS51880">
    <property type="entry name" value="TGS"/>
    <property type="match status" value="1"/>
</dbReference>